<evidence type="ECO:0000313" key="2">
    <source>
        <dbReference type="EMBL" id="KKB58903.1"/>
    </source>
</evidence>
<dbReference type="STRING" id="1203610.HMPREF1536_01106"/>
<dbReference type="AlphaFoldDB" id="A0A0F5JM88"/>
<proteinExistence type="predicted"/>
<dbReference type="EMBL" id="AQHW01000008">
    <property type="protein sequence ID" value="KKB58903.1"/>
    <property type="molecule type" value="Genomic_DNA"/>
</dbReference>
<reference evidence="2 3" key="1">
    <citation type="submission" date="2013-04" db="EMBL/GenBank/DDBJ databases">
        <title>The Genome Sequence of Parabacteroides gordonii DSM 23371.</title>
        <authorList>
            <consortium name="The Broad Institute Genomics Platform"/>
            <person name="Earl A."/>
            <person name="Ward D."/>
            <person name="Feldgarden M."/>
            <person name="Gevers D."/>
            <person name="Martens E."/>
            <person name="Sakamoto M."/>
            <person name="Benno Y."/>
            <person name="Suzuki N."/>
            <person name="Matsunaga N."/>
            <person name="Koshihara K."/>
            <person name="Seki M."/>
            <person name="Komiya H."/>
            <person name="Walker B."/>
            <person name="Young S."/>
            <person name="Zeng Q."/>
            <person name="Gargeya S."/>
            <person name="Fitzgerald M."/>
            <person name="Haas B."/>
            <person name="Abouelleil A."/>
            <person name="Allen A.W."/>
            <person name="Alvarado L."/>
            <person name="Arachchi H.M."/>
            <person name="Berlin A.M."/>
            <person name="Chapman S.B."/>
            <person name="Gainer-Dewar J."/>
            <person name="Goldberg J."/>
            <person name="Griggs A."/>
            <person name="Gujja S."/>
            <person name="Hansen M."/>
            <person name="Howarth C."/>
            <person name="Imamovic A."/>
            <person name="Ireland A."/>
            <person name="Larimer J."/>
            <person name="McCowan C."/>
            <person name="Murphy C."/>
            <person name="Pearson M."/>
            <person name="Poon T.W."/>
            <person name="Priest M."/>
            <person name="Roberts A."/>
            <person name="Saif S."/>
            <person name="Shea T."/>
            <person name="Sisk P."/>
            <person name="Sykes S."/>
            <person name="Wortman J."/>
            <person name="Nusbaum C."/>
            <person name="Birren B."/>
        </authorList>
    </citation>
    <scope>NUCLEOTIDE SEQUENCE [LARGE SCALE GENOMIC DNA]</scope>
    <source>
        <strain evidence="2 3">MS-1</strain>
    </source>
</reference>
<keyword evidence="3" id="KW-1185">Reference proteome</keyword>
<protein>
    <recommendedName>
        <fullName evidence="4">Lipoprotein</fullName>
    </recommendedName>
</protein>
<accession>A0A0F5JM88</accession>
<dbReference type="RefSeq" id="WP_028730598.1">
    <property type="nucleotide sequence ID" value="NZ_KE386768.1"/>
</dbReference>
<comment type="caution">
    <text evidence="2">The sequence shown here is derived from an EMBL/GenBank/DDBJ whole genome shotgun (WGS) entry which is preliminary data.</text>
</comment>
<dbReference type="HOGENOM" id="CLU_140172_0_0_10"/>
<dbReference type="Proteomes" id="UP000033035">
    <property type="component" value="Unassembled WGS sequence"/>
</dbReference>
<gene>
    <name evidence="2" type="ORF">HMPREF1536_01106</name>
</gene>
<evidence type="ECO:0000313" key="3">
    <source>
        <dbReference type="Proteomes" id="UP000033035"/>
    </source>
</evidence>
<name>A0A0F5JM88_9BACT</name>
<sequence length="163" mass="18005">MDKTYRFYLSVSNRILAGLLALLGFSNTSCSPVDEYGSPYATYEIKGKVVNEKGTAIPDMQVIIPAPDADNEEDQFMYRDTLLTNSTGEFNKRLEVSSFGEDITFKIATQDIDGEANGGLFEDTVTEVAFKKEDLKGGDGNWYAGNAKKDVTITMKRDPLVCD</sequence>
<dbReference type="NCBIfam" id="TIGR04134">
    <property type="entry name" value="lipo_with_rSAM"/>
    <property type="match status" value="1"/>
</dbReference>
<dbReference type="PATRIC" id="fig|1203610.3.peg.1131"/>
<evidence type="ECO:0008006" key="4">
    <source>
        <dbReference type="Google" id="ProtNLM"/>
    </source>
</evidence>
<organism evidence="2 3">
    <name type="scientific">Parabacteroides gordonii MS-1 = DSM 23371</name>
    <dbReference type="NCBI Taxonomy" id="1203610"/>
    <lineage>
        <taxon>Bacteria</taxon>
        <taxon>Pseudomonadati</taxon>
        <taxon>Bacteroidota</taxon>
        <taxon>Bacteroidia</taxon>
        <taxon>Bacteroidales</taxon>
        <taxon>Tannerellaceae</taxon>
        <taxon>Parabacteroides</taxon>
    </lineage>
</organism>
<dbReference type="InterPro" id="IPR026403">
    <property type="entry name" value="Lipo_with_rSAM"/>
</dbReference>
<feature type="chain" id="PRO_5002489723" description="Lipoprotein" evidence="1">
    <location>
        <begin position="32"/>
        <end position="163"/>
    </location>
</feature>
<feature type="signal peptide" evidence="1">
    <location>
        <begin position="1"/>
        <end position="31"/>
    </location>
</feature>
<evidence type="ECO:0000256" key="1">
    <source>
        <dbReference type="SAM" id="SignalP"/>
    </source>
</evidence>
<keyword evidence="1" id="KW-0732">Signal</keyword>